<proteinExistence type="predicted"/>
<reference evidence="5" key="1">
    <citation type="submission" date="2019-10" db="EMBL/GenBank/DDBJ databases">
        <title>Streptomyces sp. nov., a novel actinobacterium isolated from alkaline environment.</title>
        <authorList>
            <person name="Golinska P."/>
        </authorList>
    </citation>
    <scope>NUCLEOTIDE SEQUENCE [LARGE SCALE GENOMIC DNA]</scope>
    <source>
        <strain evidence="5">DSM 42108</strain>
    </source>
</reference>
<dbReference type="PANTHER" id="PTHR46825:SF11">
    <property type="entry name" value="PENICILLIN-BINDING PROTEIN 4"/>
    <property type="match status" value="1"/>
</dbReference>
<accession>A0A7W3T2B9</accession>
<evidence type="ECO:0000256" key="2">
    <source>
        <dbReference type="ARBA" id="ARBA00023136"/>
    </source>
</evidence>
<comment type="subcellular location">
    <subcellularLocation>
        <location evidence="1">Membrane</location>
    </subcellularLocation>
</comment>
<comment type="caution">
    <text evidence="4">The sequence shown here is derived from an EMBL/GenBank/DDBJ whole genome shotgun (WGS) entry which is preliminary data.</text>
</comment>
<dbReference type="RefSeq" id="WP_182662255.1">
    <property type="nucleotide sequence ID" value="NZ_VKHS01000143.1"/>
</dbReference>
<feature type="domain" description="Beta-lactamase-related" evidence="3">
    <location>
        <begin position="17"/>
        <end position="341"/>
    </location>
</feature>
<name>A0A7W3T2B9_9ACTN</name>
<keyword evidence="2" id="KW-0472">Membrane</keyword>
<dbReference type="SUPFAM" id="SSF56601">
    <property type="entry name" value="beta-lactamase/transpeptidase-like"/>
    <property type="match status" value="1"/>
</dbReference>
<dbReference type="Proteomes" id="UP000530234">
    <property type="component" value="Unassembled WGS sequence"/>
</dbReference>
<dbReference type="PANTHER" id="PTHR46825">
    <property type="entry name" value="D-ALANYL-D-ALANINE-CARBOXYPEPTIDASE/ENDOPEPTIDASE AMPH"/>
    <property type="match status" value="1"/>
</dbReference>
<evidence type="ECO:0000313" key="5">
    <source>
        <dbReference type="Proteomes" id="UP000530234"/>
    </source>
</evidence>
<dbReference type="GO" id="GO:0016787">
    <property type="term" value="F:hydrolase activity"/>
    <property type="evidence" value="ECO:0007669"/>
    <property type="project" value="UniProtKB-KW"/>
</dbReference>
<dbReference type="GO" id="GO:0016020">
    <property type="term" value="C:membrane"/>
    <property type="evidence" value="ECO:0007669"/>
    <property type="project" value="UniProtKB-SubCell"/>
</dbReference>
<evidence type="ECO:0000259" key="3">
    <source>
        <dbReference type="Pfam" id="PF00144"/>
    </source>
</evidence>
<dbReference type="AlphaFoldDB" id="A0A7W3T2B9"/>
<organism evidence="4 5">
    <name type="scientific">Streptomyces calidiresistens</name>
    <dbReference type="NCBI Taxonomy" id="1485586"/>
    <lineage>
        <taxon>Bacteria</taxon>
        <taxon>Bacillati</taxon>
        <taxon>Actinomycetota</taxon>
        <taxon>Actinomycetes</taxon>
        <taxon>Kitasatosporales</taxon>
        <taxon>Streptomycetaceae</taxon>
        <taxon>Streptomyces</taxon>
    </lineage>
</organism>
<keyword evidence="4" id="KW-0378">Hydrolase</keyword>
<dbReference type="InterPro" id="IPR050491">
    <property type="entry name" value="AmpC-like"/>
</dbReference>
<evidence type="ECO:0000313" key="4">
    <source>
        <dbReference type="EMBL" id="MBB0229608.1"/>
    </source>
</evidence>
<dbReference type="Gene3D" id="3.40.710.10">
    <property type="entry name" value="DD-peptidase/beta-lactamase superfamily"/>
    <property type="match status" value="1"/>
</dbReference>
<dbReference type="Pfam" id="PF00144">
    <property type="entry name" value="Beta-lactamase"/>
    <property type="match status" value="1"/>
</dbReference>
<evidence type="ECO:0000256" key="1">
    <source>
        <dbReference type="ARBA" id="ARBA00004370"/>
    </source>
</evidence>
<dbReference type="InterPro" id="IPR012338">
    <property type="entry name" value="Beta-lactam/transpept-like"/>
</dbReference>
<dbReference type="InterPro" id="IPR001466">
    <property type="entry name" value="Beta-lactam-related"/>
</dbReference>
<dbReference type="EMBL" id="VKHS01000143">
    <property type="protein sequence ID" value="MBB0229608.1"/>
    <property type="molecule type" value="Genomic_DNA"/>
</dbReference>
<sequence length="358" mass="38628">MPTGSHFDTTDRVTALMDRLHRERDFSGTVMITRGGETVVEAHRGVADRGSGVPIGPRTRFGLASVTKMFTATAVLSLLPDHLETLDTPLEGLLPAGLRPVESHPGVTVRHLLTHTSGLADYFDEETATEEWVAEFAALWADRPVYRMTRPADFLPLFADLPPHRAPGSRYHYCNAGYILLGLILEQLTGTDYRRAVTERVFTPAGMRDTGFPAADEILPDLATGHLRPRRPGEPWRSNVFAIPAVGGPDGGAFATAADLDRFLTAYAEGRVLAPERVAEALRPAARIDGDSAMGHGVYLVGEGSGRSFGAVGADPGVEAIIRRYPEPGINTVVLANVNDSVWEIDALLREVVSDGTV</sequence>
<keyword evidence="5" id="KW-1185">Reference proteome</keyword>
<gene>
    <name evidence="4" type="ORF">FOE67_08795</name>
</gene>
<protein>
    <submittedName>
        <fullName evidence="4">Serine hydrolase</fullName>
    </submittedName>
</protein>